<dbReference type="InterPro" id="IPR004244">
    <property type="entry name" value="Transposase_22"/>
</dbReference>
<dbReference type="AlphaFoldDB" id="A0AAD1S680"/>
<organism evidence="3 4">
    <name type="scientific">Pelobates cultripes</name>
    <name type="common">Western spadefoot toad</name>
    <dbReference type="NCBI Taxonomy" id="61616"/>
    <lineage>
        <taxon>Eukaryota</taxon>
        <taxon>Metazoa</taxon>
        <taxon>Chordata</taxon>
        <taxon>Craniata</taxon>
        <taxon>Vertebrata</taxon>
        <taxon>Euteleostomi</taxon>
        <taxon>Amphibia</taxon>
        <taxon>Batrachia</taxon>
        <taxon>Anura</taxon>
        <taxon>Pelobatoidea</taxon>
        <taxon>Pelobatidae</taxon>
        <taxon>Pelobates</taxon>
    </lineage>
</organism>
<dbReference type="Gene3D" id="1.20.5.340">
    <property type="match status" value="1"/>
</dbReference>
<keyword evidence="4" id="KW-1185">Reference proteome</keyword>
<evidence type="ECO:0000256" key="1">
    <source>
        <dbReference type="SAM" id="Coils"/>
    </source>
</evidence>
<dbReference type="EMBL" id="OW240916">
    <property type="protein sequence ID" value="CAH2293487.1"/>
    <property type="molecule type" value="Genomic_DNA"/>
</dbReference>
<protein>
    <submittedName>
        <fullName evidence="3">Uncharacterized protein</fullName>
    </submittedName>
</protein>
<keyword evidence="1" id="KW-0175">Coiled coil</keyword>
<feature type="region of interest" description="Disordered" evidence="2">
    <location>
        <begin position="1"/>
        <end position="73"/>
    </location>
</feature>
<reference evidence="3" key="1">
    <citation type="submission" date="2022-03" db="EMBL/GenBank/DDBJ databases">
        <authorList>
            <person name="Alioto T."/>
            <person name="Alioto T."/>
            <person name="Gomez Garrido J."/>
        </authorList>
    </citation>
    <scope>NUCLEOTIDE SEQUENCE</scope>
</reference>
<gene>
    <name evidence="3" type="ORF">PECUL_23A036053</name>
</gene>
<dbReference type="Proteomes" id="UP001295444">
    <property type="component" value="Chromosome 05"/>
</dbReference>
<proteinExistence type="predicted"/>
<name>A0AAD1S680_PELCU</name>
<feature type="coiled-coil region" evidence="1">
    <location>
        <begin position="123"/>
        <end position="150"/>
    </location>
</feature>
<evidence type="ECO:0000313" key="4">
    <source>
        <dbReference type="Proteomes" id="UP001295444"/>
    </source>
</evidence>
<accession>A0AAD1S680</accession>
<sequence>MERKTKKIKPEKPRQGPNIVDLLQQTRETARPKMAAYPETYSELSDNFSSGDEEADLTPMQRPTPAAQKADASPVTTAVLKTLLADLQKNIQTDVASLRNDIHGLRGRMGALETASNVCSDQITSLQQVVQGLQKQNEEHERRFTALEDARRANNIKVRGIPEDTPQAEMPHLLVALLSPRQAKAITMDSFFRAPKSASAPAAAPQDLIVRFQQYPAKTTVLAATRNCYPYKFKTMALSFYTDLTGGTLAQTTHNASAETWTKI</sequence>
<evidence type="ECO:0000313" key="3">
    <source>
        <dbReference type="EMBL" id="CAH2293487.1"/>
    </source>
</evidence>
<feature type="compositionally biased region" description="Basic and acidic residues" evidence="2">
    <location>
        <begin position="1"/>
        <end position="14"/>
    </location>
</feature>
<dbReference type="Gene3D" id="3.30.70.1820">
    <property type="entry name" value="L1 transposable element, RRM domain"/>
    <property type="match status" value="1"/>
</dbReference>
<dbReference type="PANTHER" id="PTHR11505">
    <property type="entry name" value="L1 TRANSPOSABLE ELEMENT-RELATED"/>
    <property type="match status" value="1"/>
</dbReference>
<evidence type="ECO:0000256" key="2">
    <source>
        <dbReference type="SAM" id="MobiDB-lite"/>
    </source>
</evidence>